<dbReference type="GO" id="GO:0001731">
    <property type="term" value="P:formation of translation preinitiation complex"/>
    <property type="evidence" value="ECO:0007669"/>
    <property type="project" value="InterPro"/>
</dbReference>
<feature type="region of interest" description="Disordered" evidence="2">
    <location>
        <begin position="1"/>
        <end position="22"/>
    </location>
</feature>
<dbReference type="CDD" id="cd11610">
    <property type="entry name" value="eIF2D_N"/>
    <property type="match status" value="1"/>
</dbReference>
<dbReference type="InterPro" id="IPR039757">
    <property type="entry name" value="EIF2D"/>
</dbReference>
<organism evidence="5">
    <name type="scientific">Tetraselmis sp. GSL018</name>
    <dbReference type="NCBI Taxonomy" id="582737"/>
    <lineage>
        <taxon>Eukaryota</taxon>
        <taxon>Viridiplantae</taxon>
        <taxon>Chlorophyta</taxon>
        <taxon>core chlorophytes</taxon>
        <taxon>Chlorodendrophyceae</taxon>
        <taxon>Chlorodendrales</taxon>
        <taxon>Chlorodendraceae</taxon>
        <taxon>Tetraselmis</taxon>
    </lineage>
</organism>
<dbReference type="PANTHER" id="PTHR12217">
    <property type="entry name" value="EUKARYOTIC TRANSLATION INITIATION FACTOR 2D"/>
    <property type="match status" value="1"/>
</dbReference>
<gene>
    <name evidence="5" type="primary">EIF2D</name>
    <name evidence="5" type="ORF">TSPGSL018_1055</name>
</gene>
<dbReference type="GO" id="GO:0003723">
    <property type="term" value="F:RNA binding"/>
    <property type="evidence" value="ECO:0007669"/>
    <property type="project" value="InterPro"/>
</dbReference>
<dbReference type="InterPro" id="IPR041366">
    <property type="entry name" value="Pre-PUA"/>
</dbReference>
<feature type="domain" description="Eukaryotic translation initiation factor 2D-like PUA RNA-binding" evidence="4">
    <location>
        <begin position="98"/>
        <end position="174"/>
    </location>
</feature>
<feature type="region of interest" description="Disordered" evidence="2">
    <location>
        <begin position="200"/>
        <end position="221"/>
    </location>
</feature>
<dbReference type="Gene3D" id="3.10.400.20">
    <property type="match status" value="1"/>
</dbReference>
<reference evidence="5" key="1">
    <citation type="submission" date="2014-05" db="EMBL/GenBank/DDBJ databases">
        <title>The transcriptome of the halophilic microalga Tetraselmis sp. GSL018 isolated from the Great Salt Lake, Utah.</title>
        <authorList>
            <person name="Jinkerson R.E."/>
            <person name="D'Adamo S."/>
            <person name="Posewitz M.C."/>
        </authorList>
    </citation>
    <scope>NUCLEOTIDE SEQUENCE</scope>
    <source>
        <strain evidence="5">GSL018</strain>
    </source>
</reference>
<dbReference type="Pfam" id="PF17832">
    <property type="entry name" value="Pre-PUA"/>
    <property type="match status" value="1"/>
</dbReference>
<evidence type="ECO:0000256" key="1">
    <source>
        <dbReference type="ARBA" id="ARBA00022490"/>
    </source>
</evidence>
<evidence type="ECO:0000256" key="2">
    <source>
        <dbReference type="SAM" id="MobiDB-lite"/>
    </source>
</evidence>
<dbReference type="InterPro" id="IPR048248">
    <property type="entry name" value="PUA_eIF2d-like"/>
</dbReference>
<keyword evidence="5" id="KW-0648">Protein biosynthesis</keyword>
<accession>A0A061RIL6</accession>
<sequence length="221" mass="23508">MFKKPFTVSSKHKISGSDRKKLRRSLEKAFPQASPDELLAFLPSKDGDLELAKVQSSRVQIYTLDGEPILVDKSGKGDFYPSVYALWKSPSLLPVVTVKHPDVTKFVVGGADLMLPGVDLESGVPELKKGDLCAIMCPGNPAPVAVGETAIASDDVFMAGGKGRLLYALHHYRDCLWGLPEKPSVPNEGFLEDAVAAIHSEPAEEAAQPPEGAAGEEAGGA</sequence>
<evidence type="ECO:0000259" key="3">
    <source>
        <dbReference type="Pfam" id="PF17832"/>
    </source>
</evidence>
<dbReference type="PANTHER" id="PTHR12217:SF4">
    <property type="entry name" value="EUKARYOTIC TRANSLATION INITIATION FACTOR 2D"/>
    <property type="match status" value="1"/>
</dbReference>
<dbReference type="EMBL" id="GBEZ01014227">
    <property type="protein sequence ID" value="JAC71833.1"/>
    <property type="molecule type" value="Transcribed_RNA"/>
</dbReference>
<feature type="compositionally biased region" description="Low complexity" evidence="2">
    <location>
        <begin position="205"/>
        <end position="221"/>
    </location>
</feature>
<proteinExistence type="predicted"/>
<dbReference type="Pfam" id="PF26292">
    <property type="entry name" value="PUA_elF2D"/>
    <property type="match status" value="1"/>
</dbReference>
<dbReference type="CDD" id="cd21156">
    <property type="entry name" value="PUA_eIF2d-like"/>
    <property type="match status" value="1"/>
</dbReference>
<dbReference type="SUPFAM" id="SSF88697">
    <property type="entry name" value="PUA domain-like"/>
    <property type="match status" value="1"/>
</dbReference>
<dbReference type="InterPro" id="IPR004521">
    <property type="entry name" value="Uncharacterised_CHP00451"/>
</dbReference>
<dbReference type="NCBIfam" id="TIGR00451">
    <property type="entry name" value="unchar_dom_2"/>
    <property type="match status" value="1"/>
</dbReference>
<protein>
    <submittedName>
        <fullName evidence="5">Translation initiation factor 2D</fullName>
    </submittedName>
</protein>
<name>A0A061RIL6_9CHLO</name>
<dbReference type="AlphaFoldDB" id="A0A061RIL6"/>
<dbReference type="GO" id="GO:0003743">
    <property type="term" value="F:translation initiation factor activity"/>
    <property type="evidence" value="ECO:0007669"/>
    <property type="project" value="UniProtKB-KW"/>
</dbReference>
<evidence type="ECO:0000313" key="5">
    <source>
        <dbReference type="EMBL" id="JAC71833.1"/>
    </source>
</evidence>
<dbReference type="PROSITE" id="PS50890">
    <property type="entry name" value="PUA"/>
    <property type="match status" value="1"/>
</dbReference>
<evidence type="ECO:0000259" key="4">
    <source>
        <dbReference type="Pfam" id="PF26292"/>
    </source>
</evidence>
<keyword evidence="5" id="KW-0396">Initiation factor</keyword>
<feature type="non-terminal residue" evidence="5">
    <location>
        <position position="221"/>
    </location>
</feature>
<dbReference type="InterPro" id="IPR015947">
    <property type="entry name" value="PUA-like_sf"/>
</dbReference>
<keyword evidence="1" id="KW-0963">Cytoplasm</keyword>
<dbReference type="InterPro" id="IPR048247">
    <property type="entry name" value="eIF2D_N"/>
</dbReference>
<feature type="domain" description="Pre-PUA" evidence="3">
    <location>
        <begin position="2"/>
        <end position="90"/>
    </location>
</feature>